<feature type="domain" description="ABC transporter" evidence="9">
    <location>
        <begin position="250"/>
        <end position="470"/>
    </location>
</feature>
<sequence length="470" mass="53347">MTTTLTVKNLTFAYTDNQPPVLENINFKLALNTFNLLVGPSGCGKSTFFKLLAGLYPEYGGKITAGDILLNDVSVNNIVPFERAKYLAMLFQNPSRQFAMRTVEEQITFALENIQLDRSKIKQRVAWVLSELHLENFTKRELLTLSGGEQQRVALATILALDSQIILLDEPFANVDPVARKQLLHDLKKLQLKHHKTIFITDHDFSNYTGLVDNLYKIENKQLTKGSTKILDKIIFSKQTQQNFGSLHNLTWNNLSLSIHDKILLQPNTLYLPKGQVGLLSGANGVGKSTFFGALTHQTTYEGDIFYQQKLSTKYKRKAWAQIIGLVFQNSTDQFVRLTIAEELNLSKKHSLHPEYWTDSRINDAYQLLNLTNLSKQHIVYQLSGGQQRKLQVLSMLIMAQPVLLLDEPLASLDSTSLNNVLQLIIEVTQALQLSTLIISHQLVEVRPQIDYELEITDKTLHLRRTTNET</sequence>
<organism evidence="10 11">
    <name type="scientific">Ligilactobacillus ubinensis</name>
    <dbReference type="NCBI Taxonomy" id="2876789"/>
    <lineage>
        <taxon>Bacteria</taxon>
        <taxon>Bacillati</taxon>
        <taxon>Bacillota</taxon>
        <taxon>Bacilli</taxon>
        <taxon>Lactobacillales</taxon>
        <taxon>Lactobacillaceae</taxon>
        <taxon>Ligilactobacillus</taxon>
    </lineage>
</organism>
<dbReference type="Proteomes" id="UP001139006">
    <property type="component" value="Unassembled WGS sequence"/>
</dbReference>
<dbReference type="Pfam" id="PF00005">
    <property type="entry name" value="ABC_tran"/>
    <property type="match status" value="2"/>
</dbReference>
<dbReference type="SMART" id="SM00382">
    <property type="entry name" value="AAA"/>
    <property type="match status" value="2"/>
</dbReference>
<keyword evidence="11" id="KW-1185">Reference proteome</keyword>
<dbReference type="GO" id="GO:0043190">
    <property type="term" value="C:ATP-binding cassette (ABC) transporter complex"/>
    <property type="evidence" value="ECO:0007669"/>
    <property type="project" value="TreeGrafter"/>
</dbReference>
<dbReference type="PROSITE" id="PS50893">
    <property type="entry name" value="ABC_TRANSPORTER_2"/>
    <property type="match status" value="2"/>
</dbReference>
<reference evidence="10 11" key="1">
    <citation type="journal article" date="2023" name="Int. J. Syst. Evol. Microbiol.">
        <title>Ligilactobacillus ubinensis sp. nov., a novel species isolated from the wild ferment of a durian fruit (Durio zibethinus).</title>
        <authorList>
            <person name="Heng Y.C."/>
            <person name="Menon N."/>
            <person name="Chen B."/>
            <person name="Loo B.Z.L."/>
            <person name="Wong G.W.J."/>
            <person name="Lim A.C.H."/>
            <person name="Silvaraju S."/>
            <person name="Kittelmann S."/>
        </authorList>
    </citation>
    <scope>NUCLEOTIDE SEQUENCE [LARGE SCALE GENOMIC DNA]</scope>
    <source>
        <strain evidence="10 11">WILCCON 0076</strain>
    </source>
</reference>
<evidence type="ECO:0000256" key="1">
    <source>
        <dbReference type="ARBA" id="ARBA00004202"/>
    </source>
</evidence>
<evidence type="ECO:0000256" key="6">
    <source>
        <dbReference type="ARBA" id="ARBA00022840"/>
    </source>
</evidence>
<dbReference type="GO" id="GO:0005524">
    <property type="term" value="F:ATP binding"/>
    <property type="evidence" value="ECO:0007669"/>
    <property type="project" value="UniProtKB-KW"/>
</dbReference>
<gene>
    <name evidence="10" type="ORF">LB941_05060</name>
</gene>
<dbReference type="Gene3D" id="3.40.50.300">
    <property type="entry name" value="P-loop containing nucleotide triphosphate hydrolases"/>
    <property type="match status" value="2"/>
</dbReference>
<dbReference type="GO" id="GO:0016887">
    <property type="term" value="F:ATP hydrolysis activity"/>
    <property type="evidence" value="ECO:0007669"/>
    <property type="project" value="InterPro"/>
</dbReference>
<keyword evidence="8" id="KW-0472">Membrane</keyword>
<feature type="domain" description="ABC transporter" evidence="9">
    <location>
        <begin position="5"/>
        <end position="245"/>
    </location>
</feature>
<evidence type="ECO:0000259" key="9">
    <source>
        <dbReference type="PROSITE" id="PS50893"/>
    </source>
</evidence>
<dbReference type="InterPro" id="IPR050095">
    <property type="entry name" value="ECF_ABC_transporter_ATP-bd"/>
</dbReference>
<protein>
    <submittedName>
        <fullName evidence="10">Energy-coupling factor ABC transporter ATP-binding protein</fullName>
    </submittedName>
</protein>
<keyword evidence="4" id="KW-1003">Cell membrane</keyword>
<dbReference type="InterPro" id="IPR003593">
    <property type="entry name" value="AAA+_ATPase"/>
</dbReference>
<dbReference type="AlphaFoldDB" id="A0A9X2FJ60"/>
<dbReference type="InterPro" id="IPR003439">
    <property type="entry name" value="ABC_transporter-like_ATP-bd"/>
</dbReference>
<evidence type="ECO:0000313" key="11">
    <source>
        <dbReference type="Proteomes" id="UP001139006"/>
    </source>
</evidence>
<keyword evidence="3" id="KW-0813">Transport</keyword>
<dbReference type="SUPFAM" id="SSF52540">
    <property type="entry name" value="P-loop containing nucleoside triphosphate hydrolases"/>
    <property type="match status" value="2"/>
</dbReference>
<dbReference type="CDD" id="cd03225">
    <property type="entry name" value="ABC_cobalt_CbiO_domain1"/>
    <property type="match status" value="2"/>
</dbReference>
<name>A0A9X2FJ60_9LACO</name>
<proteinExistence type="inferred from homology"/>
<evidence type="ECO:0000256" key="4">
    <source>
        <dbReference type="ARBA" id="ARBA00022475"/>
    </source>
</evidence>
<dbReference type="InterPro" id="IPR027417">
    <property type="entry name" value="P-loop_NTPase"/>
</dbReference>
<dbReference type="InterPro" id="IPR017871">
    <property type="entry name" value="ABC_transporter-like_CS"/>
</dbReference>
<comment type="caution">
    <text evidence="10">The sequence shown here is derived from an EMBL/GenBank/DDBJ whole genome shotgun (WGS) entry which is preliminary data.</text>
</comment>
<evidence type="ECO:0000256" key="5">
    <source>
        <dbReference type="ARBA" id="ARBA00022741"/>
    </source>
</evidence>
<dbReference type="InterPro" id="IPR015856">
    <property type="entry name" value="ABC_transpr_CbiO/EcfA_su"/>
</dbReference>
<dbReference type="EMBL" id="JAIULA010000007">
    <property type="protein sequence ID" value="MCP0886706.1"/>
    <property type="molecule type" value="Genomic_DNA"/>
</dbReference>
<dbReference type="PANTHER" id="PTHR43553:SF19">
    <property type="entry name" value="HMP_THIAMINE IMPORT ATP-BINDING PROTEIN YKOD-RELATED"/>
    <property type="match status" value="1"/>
</dbReference>
<dbReference type="RefSeq" id="WP_253360022.1">
    <property type="nucleotide sequence ID" value="NZ_JAIULA010000007.1"/>
</dbReference>
<evidence type="ECO:0000313" key="10">
    <source>
        <dbReference type="EMBL" id="MCP0886706.1"/>
    </source>
</evidence>
<evidence type="ECO:0000256" key="2">
    <source>
        <dbReference type="ARBA" id="ARBA00005417"/>
    </source>
</evidence>
<accession>A0A9X2FJ60</accession>
<evidence type="ECO:0000256" key="7">
    <source>
        <dbReference type="ARBA" id="ARBA00022967"/>
    </source>
</evidence>
<comment type="subcellular location">
    <subcellularLocation>
        <location evidence="1">Cell membrane</location>
        <topology evidence="1">Peripheral membrane protein</topology>
    </subcellularLocation>
</comment>
<keyword evidence="6 10" id="KW-0067">ATP-binding</keyword>
<keyword evidence="7" id="KW-1278">Translocase</keyword>
<evidence type="ECO:0000256" key="3">
    <source>
        <dbReference type="ARBA" id="ARBA00022448"/>
    </source>
</evidence>
<dbReference type="PROSITE" id="PS00211">
    <property type="entry name" value="ABC_TRANSPORTER_1"/>
    <property type="match status" value="2"/>
</dbReference>
<dbReference type="PANTHER" id="PTHR43553">
    <property type="entry name" value="HEAVY METAL TRANSPORTER"/>
    <property type="match status" value="1"/>
</dbReference>
<comment type="similarity">
    <text evidence="2">Belongs to the ABC transporter superfamily.</text>
</comment>
<dbReference type="GO" id="GO:0042626">
    <property type="term" value="F:ATPase-coupled transmembrane transporter activity"/>
    <property type="evidence" value="ECO:0007669"/>
    <property type="project" value="TreeGrafter"/>
</dbReference>
<keyword evidence="5" id="KW-0547">Nucleotide-binding</keyword>
<evidence type="ECO:0000256" key="8">
    <source>
        <dbReference type="ARBA" id="ARBA00023136"/>
    </source>
</evidence>